<evidence type="ECO:0000259" key="13">
    <source>
        <dbReference type="PROSITE" id="PS51671"/>
    </source>
</evidence>
<comment type="subcellular location">
    <subcellularLocation>
        <location evidence="3">Cytoplasm</location>
    </subcellularLocation>
</comment>
<evidence type="ECO:0000256" key="1">
    <source>
        <dbReference type="ARBA" id="ARBA00000824"/>
    </source>
</evidence>
<feature type="domain" description="Chorismate mutase" evidence="12">
    <location>
        <begin position="1"/>
        <end position="86"/>
    </location>
</feature>
<evidence type="ECO:0000256" key="11">
    <source>
        <dbReference type="ARBA" id="ARBA00031520"/>
    </source>
</evidence>
<comment type="catalytic activity">
    <reaction evidence="1">
        <text>chorismate = prephenate</text>
        <dbReference type="Rhea" id="RHEA:13897"/>
        <dbReference type="ChEBI" id="CHEBI:29748"/>
        <dbReference type="ChEBI" id="CHEBI:29934"/>
        <dbReference type="EC" id="5.4.99.5"/>
    </reaction>
</comment>
<keyword evidence="15" id="KW-1185">Reference proteome</keyword>
<comment type="pathway">
    <text evidence="4">Metabolic intermediate biosynthesis; prephenate biosynthesis; prephenate from chorismate: step 1/1.</text>
</comment>
<evidence type="ECO:0000256" key="10">
    <source>
        <dbReference type="ARBA" id="ARBA00031175"/>
    </source>
</evidence>
<dbReference type="Gene3D" id="1.20.59.10">
    <property type="entry name" value="Chorismate mutase"/>
    <property type="match status" value="1"/>
</dbReference>
<dbReference type="PANTHER" id="PTHR38041">
    <property type="entry name" value="CHORISMATE MUTASE"/>
    <property type="match status" value="1"/>
</dbReference>
<evidence type="ECO:0000313" key="15">
    <source>
        <dbReference type="Proteomes" id="UP000295500"/>
    </source>
</evidence>
<dbReference type="PIRSF" id="PIRSF001500">
    <property type="entry name" value="Chor_mut_pdt_Ppr"/>
    <property type="match status" value="1"/>
</dbReference>
<dbReference type="InterPro" id="IPR001086">
    <property type="entry name" value="Preph_deHydtase"/>
</dbReference>
<evidence type="ECO:0000256" key="2">
    <source>
        <dbReference type="ARBA" id="ARBA00002364"/>
    </source>
</evidence>
<dbReference type="GO" id="GO:0009094">
    <property type="term" value="P:L-phenylalanine biosynthetic process"/>
    <property type="evidence" value="ECO:0007669"/>
    <property type="project" value="UniProtKB-UniPathway"/>
</dbReference>
<feature type="domain" description="ACT" evidence="13">
    <location>
        <begin position="212"/>
        <end position="289"/>
    </location>
</feature>
<dbReference type="Pfam" id="PF00800">
    <property type="entry name" value="PDT"/>
    <property type="match status" value="1"/>
</dbReference>
<dbReference type="InterPro" id="IPR008242">
    <property type="entry name" value="Chor_mutase/pphenate_deHydtase"/>
</dbReference>
<evidence type="ECO:0000259" key="12">
    <source>
        <dbReference type="PROSITE" id="PS51168"/>
    </source>
</evidence>
<protein>
    <recommendedName>
        <fullName evidence="5">Bifunctional chorismate mutase/prephenate dehydratase</fullName>
    </recommendedName>
    <alternativeName>
        <fullName evidence="11">Chorismate mutase-prephenate dehydratase</fullName>
    </alternativeName>
    <alternativeName>
        <fullName evidence="6">Prephenate dehydratase</fullName>
    </alternativeName>
    <alternativeName>
        <fullName evidence="10">p-protein</fullName>
    </alternativeName>
</protein>
<dbReference type="PROSITE" id="PS51168">
    <property type="entry name" value="CHORISMATE_MUT_2"/>
    <property type="match status" value="1"/>
</dbReference>
<evidence type="ECO:0000313" key="14">
    <source>
        <dbReference type="EMBL" id="TDP58415.1"/>
    </source>
</evidence>
<gene>
    <name evidence="14" type="ORF">EV211_10713</name>
</gene>
<dbReference type="Gene3D" id="3.40.190.10">
    <property type="entry name" value="Periplasmic binding protein-like II"/>
    <property type="match status" value="1"/>
</dbReference>
<proteinExistence type="predicted"/>
<evidence type="ECO:0000256" key="9">
    <source>
        <dbReference type="ARBA" id="ARBA00023268"/>
    </source>
</evidence>
<dbReference type="SMART" id="SM00830">
    <property type="entry name" value="CM_2"/>
    <property type="match status" value="1"/>
</dbReference>
<dbReference type="AlphaFoldDB" id="A0A4R6Q8G3"/>
<dbReference type="PANTHER" id="PTHR38041:SF1">
    <property type="entry name" value="CHORISMATE MUTASE"/>
    <property type="match status" value="1"/>
</dbReference>
<reference evidence="14 15" key="1">
    <citation type="submission" date="2019-03" db="EMBL/GenBank/DDBJ databases">
        <title>Genomic Encyclopedia of Type Strains, Phase IV (KMG-IV): sequencing the most valuable type-strain genomes for metagenomic binning, comparative biology and taxonomic classification.</title>
        <authorList>
            <person name="Goeker M."/>
        </authorList>
    </citation>
    <scope>NUCLEOTIDE SEQUENCE [LARGE SCALE GENOMIC DNA]</scope>
    <source>
        <strain evidence="14 15">DSM 28287</strain>
    </source>
</reference>
<name>A0A4R6Q8G3_9FIRM</name>
<dbReference type="InterPro" id="IPR036263">
    <property type="entry name" value="Chorismate_II_sf"/>
</dbReference>
<dbReference type="InterPro" id="IPR051331">
    <property type="entry name" value="Chorismate_mutase-related"/>
</dbReference>
<keyword evidence="8" id="KW-0413">Isomerase</keyword>
<evidence type="ECO:0000256" key="6">
    <source>
        <dbReference type="ARBA" id="ARBA00021872"/>
    </source>
</evidence>
<accession>A0A4R6Q8G3</accession>
<dbReference type="GO" id="GO:0004664">
    <property type="term" value="F:prephenate dehydratase activity"/>
    <property type="evidence" value="ECO:0007669"/>
    <property type="project" value="InterPro"/>
</dbReference>
<organism evidence="14 15">
    <name type="scientific">Aminicella lysinilytica</name>
    <dbReference type="NCBI Taxonomy" id="433323"/>
    <lineage>
        <taxon>Bacteria</taxon>
        <taxon>Bacillati</taxon>
        <taxon>Bacillota</taxon>
        <taxon>Clostridia</taxon>
        <taxon>Peptostreptococcales</taxon>
        <taxon>Anaerovoracaceae</taxon>
        <taxon>Aminicella</taxon>
    </lineage>
</organism>
<evidence type="ECO:0000256" key="4">
    <source>
        <dbReference type="ARBA" id="ARBA00004817"/>
    </source>
</evidence>
<dbReference type="InterPro" id="IPR002701">
    <property type="entry name" value="CM_II_prokaryot"/>
</dbReference>
<dbReference type="GO" id="GO:0046417">
    <property type="term" value="P:chorismate metabolic process"/>
    <property type="evidence" value="ECO:0007669"/>
    <property type="project" value="InterPro"/>
</dbReference>
<comment type="function">
    <text evidence="2">Catalyzes the Claisen rearrangement of chorismate to prephenate and the decarboxylation/dehydration of prephenate to phenylpyruvate.</text>
</comment>
<evidence type="ECO:0000256" key="3">
    <source>
        <dbReference type="ARBA" id="ARBA00004496"/>
    </source>
</evidence>
<keyword evidence="9" id="KW-0511">Multifunctional enzyme</keyword>
<dbReference type="GO" id="GO:0005737">
    <property type="term" value="C:cytoplasm"/>
    <property type="evidence" value="ECO:0007669"/>
    <property type="project" value="UniProtKB-SubCell"/>
</dbReference>
<dbReference type="InterPro" id="IPR036979">
    <property type="entry name" value="CM_dom_sf"/>
</dbReference>
<dbReference type="SUPFAM" id="SSF48600">
    <property type="entry name" value="Chorismate mutase II"/>
    <property type="match status" value="1"/>
</dbReference>
<dbReference type="InterPro" id="IPR045865">
    <property type="entry name" value="ACT-like_dom_sf"/>
</dbReference>
<keyword evidence="7" id="KW-0963">Cytoplasm</keyword>
<evidence type="ECO:0000256" key="5">
    <source>
        <dbReference type="ARBA" id="ARBA00014401"/>
    </source>
</evidence>
<sequence>MDIKDIRKKIDGVDAEIVRLFQERMKLSGEIAAYKKDNELPIKDEARETAKLEEIAKMADEDMATYCRMLYNNIMEMSRDYQRRVIQRGVNMLGVLEEAYEKTPAMPPDNESIACHGEQEPYCRQACVKFFGNDDHIQYFDDLEDIFAAVESGQCKYAVITIGRHIDVSNRVYEMLAENNCYIVRSTVTAGGMRFVCISRELEIYRGADRTCLMLRVPDVPGALYGVLDKFYALGLNVSKMKSWTAPDDEEDLMFCFDVETPFDSDSFRNMISQVSHAEQEYVYLGSYMEMTNE</sequence>
<dbReference type="UniPathway" id="UPA00121">
    <property type="reaction ID" value="UER00345"/>
</dbReference>
<evidence type="ECO:0000256" key="8">
    <source>
        <dbReference type="ARBA" id="ARBA00023235"/>
    </source>
</evidence>
<dbReference type="OrthoDB" id="9802281at2"/>
<dbReference type="SUPFAM" id="SSF55021">
    <property type="entry name" value="ACT-like"/>
    <property type="match status" value="1"/>
</dbReference>
<dbReference type="RefSeq" id="WP_133527926.1">
    <property type="nucleotide sequence ID" value="NZ_SNXO01000007.1"/>
</dbReference>
<dbReference type="PROSITE" id="PS51671">
    <property type="entry name" value="ACT"/>
    <property type="match status" value="1"/>
</dbReference>
<dbReference type="GO" id="GO:0004106">
    <property type="term" value="F:chorismate mutase activity"/>
    <property type="evidence" value="ECO:0007669"/>
    <property type="project" value="UniProtKB-EC"/>
</dbReference>
<dbReference type="Proteomes" id="UP000295500">
    <property type="component" value="Unassembled WGS sequence"/>
</dbReference>
<dbReference type="GO" id="GO:0009697">
    <property type="term" value="P:salicylic acid biosynthetic process"/>
    <property type="evidence" value="ECO:0007669"/>
    <property type="project" value="TreeGrafter"/>
</dbReference>
<evidence type="ECO:0000256" key="7">
    <source>
        <dbReference type="ARBA" id="ARBA00022490"/>
    </source>
</evidence>
<dbReference type="Pfam" id="PF01817">
    <property type="entry name" value="CM_2"/>
    <property type="match status" value="1"/>
</dbReference>
<dbReference type="EMBL" id="SNXO01000007">
    <property type="protein sequence ID" value="TDP58415.1"/>
    <property type="molecule type" value="Genomic_DNA"/>
</dbReference>
<comment type="caution">
    <text evidence="14">The sequence shown here is derived from an EMBL/GenBank/DDBJ whole genome shotgun (WGS) entry which is preliminary data.</text>
</comment>
<dbReference type="Gene3D" id="3.30.70.260">
    <property type="match status" value="1"/>
</dbReference>
<dbReference type="InterPro" id="IPR002912">
    <property type="entry name" value="ACT_dom"/>
</dbReference>